<dbReference type="InterPro" id="IPR002781">
    <property type="entry name" value="TM_pro_TauE-like"/>
</dbReference>
<evidence type="ECO:0000313" key="14">
    <source>
        <dbReference type="Proteomes" id="UP000321579"/>
    </source>
</evidence>
<evidence type="ECO:0000256" key="6">
    <source>
        <dbReference type="ARBA" id="ARBA00022989"/>
    </source>
</evidence>
<dbReference type="PANTHER" id="PTHR30269">
    <property type="entry name" value="TRANSMEMBRANE PROTEIN YFCA"/>
    <property type="match status" value="1"/>
</dbReference>
<evidence type="ECO:0000313" key="9">
    <source>
        <dbReference type="EMBL" id="GEL11599.1"/>
    </source>
</evidence>
<protein>
    <recommendedName>
        <fullName evidence="8">Probable membrane transporter protein</fullName>
    </recommendedName>
</protein>
<accession>A0A1B9DKZ3</accession>
<evidence type="ECO:0000313" key="13">
    <source>
        <dbReference type="Proteomes" id="UP000182367"/>
    </source>
</evidence>
<keyword evidence="4 8" id="KW-1003">Cell membrane</keyword>
<keyword evidence="13" id="KW-1185">Reference proteome</keyword>
<feature type="transmembrane region" description="Helical" evidence="8">
    <location>
        <begin position="69"/>
        <end position="91"/>
    </location>
</feature>
<keyword evidence="5 8" id="KW-0812">Transmembrane</keyword>
<comment type="similarity">
    <text evidence="2 8">Belongs to the 4-toluene sulfonate uptake permease (TSUP) (TC 2.A.102) family.</text>
</comment>
<keyword evidence="3" id="KW-0813">Transport</keyword>
<dbReference type="PANTHER" id="PTHR30269:SF37">
    <property type="entry name" value="MEMBRANE TRANSPORTER PROTEIN"/>
    <property type="match status" value="1"/>
</dbReference>
<dbReference type="InterPro" id="IPR052017">
    <property type="entry name" value="TSUP"/>
</dbReference>
<reference evidence="11 13" key="3">
    <citation type="submission" date="2016-10" db="EMBL/GenBank/DDBJ databases">
        <authorList>
            <person name="Varghese N."/>
            <person name="Submissions S."/>
        </authorList>
    </citation>
    <scope>NUCLEOTIDE SEQUENCE [LARGE SCALE GENOMIC DNA]</scope>
    <source>
        <strain evidence="11 13">Gm-149</strain>
    </source>
</reference>
<dbReference type="Proteomes" id="UP000321579">
    <property type="component" value="Unassembled WGS sequence"/>
</dbReference>
<dbReference type="EMBL" id="LVEO01000022">
    <property type="protein sequence ID" value="OCB70355.1"/>
    <property type="molecule type" value="Genomic_DNA"/>
</dbReference>
<evidence type="ECO:0000256" key="2">
    <source>
        <dbReference type="ARBA" id="ARBA00009142"/>
    </source>
</evidence>
<evidence type="ECO:0000313" key="11">
    <source>
        <dbReference type="EMBL" id="SDJ73447.1"/>
    </source>
</evidence>
<comment type="subcellular location">
    <subcellularLocation>
        <location evidence="1 8">Cell membrane</location>
        <topology evidence="1 8">Multi-pass membrane protein</topology>
    </subcellularLocation>
</comment>
<feature type="transmembrane region" description="Helical" evidence="8">
    <location>
        <begin position="126"/>
        <end position="146"/>
    </location>
</feature>
<dbReference type="Proteomes" id="UP000182367">
    <property type="component" value="Unassembled WGS sequence"/>
</dbReference>
<comment type="caution">
    <text evidence="10">The sequence shown here is derived from an EMBL/GenBank/DDBJ whole genome shotgun (WGS) entry which is preliminary data.</text>
</comment>
<dbReference type="Proteomes" id="UP000093226">
    <property type="component" value="Unassembled WGS sequence"/>
</dbReference>
<reference evidence="12" key="1">
    <citation type="submission" date="2016-03" db="EMBL/GenBank/DDBJ databases">
        <title>Draft genome sequence of Paenibacillus glacialis DSM 22343.</title>
        <authorList>
            <person name="Shin S.-K."/>
            <person name="Yi H."/>
        </authorList>
    </citation>
    <scope>NUCLEOTIDE SEQUENCE [LARGE SCALE GENOMIC DNA]</scope>
    <source>
        <strain evidence="12">NBRC 105008</strain>
    </source>
</reference>
<dbReference type="AlphaFoldDB" id="A0A1B9DKZ3"/>
<keyword evidence="7 8" id="KW-0472">Membrane</keyword>
<reference evidence="10" key="2">
    <citation type="submission" date="2016-03" db="EMBL/GenBank/DDBJ databases">
        <authorList>
            <person name="Ploux O."/>
        </authorList>
    </citation>
    <scope>NUCLEOTIDE SEQUENCE</scope>
    <source>
        <strain evidence="10">NBRC 105008</strain>
    </source>
</reference>
<dbReference type="EMBL" id="FNEO01000006">
    <property type="protein sequence ID" value="SDJ73447.1"/>
    <property type="molecule type" value="Genomic_DNA"/>
</dbReference>
<evidence type="ECO:0000313" key="12">
    <source>
        <dbReference type="Proteomes" id="UP000093226"/>
    </source>
</evidence>
<evidence type="ECO:0000256" key="4">
    <source>
        <dbReference type="ARBA" id="ARBA00022475"/>
    </source>
</evidence>
<organism evidence="10 12">
    <name type="scientific">Flavobacterium glycines</name>
    <dbReference type="NCBI Taxonomy" id="551990"/>
    <lineage>
        <taxon>Bacteria</taxon>
        <taxon>Pseudomonadati</taxon>
        <taxon>Bacteroidota</taxon>
        <taxon>Flavobacteriia</taxon>
        <taxon>Flavobacteriales</taxon>
        <taxon>Flavobacteriaceae</taxon>
        <taxon>Flavobacterium</taxon>
    </lineage>
</organism>
<evidence type="ECO:0000256" key="7">
    <source>
        <dbReference type="ARBA" id="ARBA00023136"/>
    </source>
</evidence>
<evidence type="ECO:0000256" key="1">
    <source>
        <dbReference type="ARBA" id="ARBA00004651"/>
    </source>
</evidence>
<reference evidence="9 14" key="4">
    <citation type="submission" date="2019-07" db="EMBL/GenBank/DDBJ databases">
        <title>Whole genome shotgun sequence of Flavobacterium glycines NBRC 105008.</title>
        <authorList>
            <person name="Hosoyama A."/>
            <person name="Uohara A."/>
            <person name="Ohji S."/>
            <person name="Ichikawa N."/>
        </authorList>
    </citation>
    <scope>NUCLEOTIDE SEQUENCE [LARGE SCALE GENOMIC DNA]</scope>
    <source>
        <strain evidence="9 14">NBRC 105008</strain>
    </source>
</reference>
<evidence type="ECO:0000313" key="10">
    <source>
        <dbReference type="EMBL" id="OCB70355.1"/>
    </source>
</evidence>
<gene>
    <name evidence="10" type="ORF">FBGL_12385</name>
    <name evidence="9" type="ORF">FGL01_23380</name>
    <name evidence="11" type="ORF">SAMN05192550_2689</name>
</gene>
<sequence>MENLPLFILLALLAEILGTVGGFGSSLFFVPIASYFLDFHSVLGITALFHVSSNITKIAFFRKGFDKKLLLTIGIPAVLFVIAGAFVSKYIETKTLEIALAAFLIIISLFFLFFKNISIKPNFTNSVLGGTLSGLIAGLLGTGGAIRGMTLAAYNLKMEVFIATSAIIDLAIDSSRSFVYTYNGYVHKHDLYLIPILLTVSVIGTYFGKKILSRISDEQFKSIVLVLIFITGIVTLSKVIFN</sequence>
<evidence type="ECO:0000256" key="3">
    <source>
        <dbReference type="ARBA" id="ARBA00022448"/>
    </source>
</evidence>
<dbReference type="STRING" id="551990.SAMN05192550_2689"/>
<dbReference type="RefSeq" id="WP_066328903.1">
    <property type="nucleotide sequence ID" value="NZ_BJVF01000005.1"/>
</dbReference>
<evidence type="ECO:0000256" key="5">
    <source>
        <dbReference type="ARBA" id="ARBA00022692"/>
    </source>
</evidence>
<feature type="transmembrane region" description="Helical" evidence="8">
    <location>
        <begin position="191"/>
        <end position="208"/>
    </location>
</feature>
<name>A0A1B9DKZ3_9FLAO</name>
<evidence type="ECO:0000256" key="8">
    <source>
        <dbReference type="RuleBase" id="RU363041"/>
    </source>
</evidence>
<dbReference type="Pfam" id="PF01925">
    <property type="entry name" value="TauE"/>
    <property type="match status" value="1"/>
</dbReference>
<feature type="transmembrane region" description="Helical" evidence="8">
    <location>
        <begin position="97"/>
        <end position="114"/>
    </location>
</feature>
<dbReference type="EMBL" id="BJVF01000005">
    <property type="protein sequence ID" value="GEL11599.1"/>
    <property type="molecule type" value="Genomic_DNA"/>
</dbReference>
<feature type="transmembrane region" description="Helical" evidence="8">
    <location>
        <begin position="220"/>
        <end position="241"/>
    </location>
</feature>
<dbReference type="GO" id="GO:0005886">
    <property type="term" value="C:plasma membrane"/>
    <property type="evidence" value="ECO:0007669"/>
    <property type="project" value="UniProtKB-SubCell"/>
</dbReference>
<proteinExistence type="inferred from homology"/>
<keyword evidence="6 8" id="KW-1133">Transmembrane helix</keyword>